<proteinExistence type="predicted"/>
<protein>
    <recommendedName>
        <fullName evidence="1">Heterokaryon incompatibility domain-containing protein</fullName>
    </recommendedName>
</protein>
<reference evidence="2" key="1">
    <citation type="submission" date="2021-05" db="EMBL/GenBank/DDBJ databases">
        <authorList>
            <person name="Khan N."/>
        </authorList>
    </citation>
    <scope>NUCLEOTIDE SEQUENCE</scope>
</reference>
<gene>
    <name evidence="2" type="ORF">FEQUK3_LOCUS12270</name>
</gene>
<dbReference type="InterPro" id="IPR010730">
    <property type="entry name" value="HET"/>
</dbReference>
<dbReference type="Pfam" id="PF06985">
    <property type="entry name" value="HET"/>
    <property type="match status" value="1"/>
</dbReference>
<dbReference type="PANTHER" id="PTHR24148">
    <property type="entry name" value="ANKYRIN REPEAT DOMAIN-CONTAINING PROTEIN 39 HOMOLOG-RELATED"/>
    <property type="match status" value="1"/>
</dbReference>
<dbReference type="PANTHER" id="PTHR24148:SF73">
    <property type="entry name" value="HET DOMAIN PROTEIN (AFU_ORTHOLOGUE AFUA_8G01020)"/>
    <property type="match status" value="1"/>
</dbReference>
<evidence type="ECO:0000313" key="3">
    <source>
        <dbReference type="Proteomes" id="UP000693738"/>
    </source>
</evidence>
<comment type="caution">
    <text evidence="2">The sequence shown here is derived from an EMBL/GenBank/DDBJ whole genome shotgun (WGS) entry which is preliminary data.</text>
</comment>
<sequence>MAPDVVADAEIFERDHTYNDEPKTCFQYPALLPSDIRILELNPGQLGDPLTGTILHRTFLPDDDQIPNYNAISYCWGDQSEPESITLAQELHVRRDGSLQSRTPAVGQLPIGKNLATALRALRGSQNKRNLWCDSICINQSDLHDRAIQVQMMHHIYYYAASVVMWLGPENAWSVLAMDTLRSCADLVESVTMDHSIRREVFSFKDPANHGVLARDGLPLTVYQWQAVEKMLALDWHRRLWTHQEAVLANKLTSVVMLGYEEISWKDFRHAVSLICFLMPSPRDAVDDIIAYNNNAEIVGGRMLACADDEQKSEYWLGALTVTGYMECSDDRDRIYALRGLVEPDVAKSIEVDYTRSLKEIFTSVCLDEITRQQDLDFMTLCNVATSPSWVADLERTWGNLVLDSNAAGNSAPAVNLIEPNVLELMGIACDETLTEPQPLPCKALVETAAEFRQRTVDTFLSLATEESFQDGAVLDQLILMLTWGSVRDYSTEKLHPPQVHSLRSLEGWRRKIRQWIKGDVDEVQDPWESDDGYIKSLPVGSSAYGCAKTGRGDFIRVPMGTRKGDKVAAFLGLTTSIILRPQATDDSYLVIGAGYHPGFSAAQAFLGADFYGWERLWNREFMMYGFYKDGHPIRYTDPRLDDVSFTDRFVEVILDGAQSGMPVWGRDGHGFSTKDPRMSEAALSERGVRLQTFRLI</sequence>
<accession>A0A8J2J194</accession>
<dbReference type="AlphaFoldDB" id="A0A8J2J194"/>
<evidence type="ECO:0000313" key="2">
    <source>
        <dbReference type="EMBL" id="CAG7566596.1"/>
    </source>
</evidence>
<organism evidence="2 3">
    <name type="scientific">Fusarium equiseti</name>
    <name type="common">Fusarium scirpi</name>
    <dbReference type="NCBI Taxonomy" id="61235"/>
    <lineage>
        <taxon>Eukaryota</taxon>
        <taxon>Fungi</taxon>
        <taxon>Dikarya</taxon>
        <taxon>Ascomycota</taxon>
        <taxon>Pezizomycotina</taxon>
        <taxon>Sordariomycetes</taxon>
        <taxon>Hypocreomycetidae</taxon>
        <taxon>Hypocreales</taxon>
        <taxon>Nectriaceae</taxon>
        <taxon>Fusarium</taxon>
        <taxon>Fusarium incarnatum-equiseti species complex</taxon>
    </lineage>
</organism>
<dbReference type="Proteomes" id="UP000693738">
    <property type="component" value="Unassembled WGS sequence"/>
</dbReference>
<evidence type="ECO:0000259" key="1">
    <source>
        <dbReference type="Pfam" id="PF06985"/>
    </source>
</evidence>
<dbReference type="InterPro" id="IPR052895">
    <property type="entry name" value="HetReg/Transcr_Mod"/>
</dbReference>
<feature type="domain" description="Heterokaryon incompatibility" evidence="1">
    <location>
        <begin position="69"/>
        <end position="245"/>
    </location>
</feature>
<name>A0A8J2J194_FUSEQ</name>
<dbReference type="EMBL" id="CAJSTJ010000206">
    <property type="protein sequence ID" value="CAG7566596.1"/>
    <property type="molecule type" value="Genomic_DNA"/>
</dbReference>